<evidence type="ECO:0000313" key="8">
    <source>
        <dbReference type="Proteomes" id="UP000800093"/>
    </source>
</evidence>
<dbReference type="GO" id="GO:0004174">
    <property type="term" value="F:electron-transferring-flavoprotein dehydrogenase activity"/>
    <property type="evidence" value="ECO:0007669"/>
    <property type="project" value="TreeGrafter"/>
</dbReference>
<evidence type="ECO:0000256" key="2">
    <source>
        <dbReference type="ARBA" id="ARBA00022630"/>
    </source>
</evidence>
<dbReference type="Pfam" id="PF07992">
    <property type="entry name" value="Pyr_redox_2"/>
    <property type="match status" value="1"/>
</dbReference>
<evidence type="ECO:0000259" key="6">
    <source>
        <dbReference type="Pfam" id="PF07992"/>
    </source>
</evidence>
<keyword evidence="8" id="KW-1185">Reference proteome</keyword>
<feature type="compositionally biased region" description="Polar residues" evidence="5">
    <location>
        <begin position="414"/>
        <end position="424"/>
    </location>
</feature>
<dbReference type="AlphaFoldDB" id="A0A9P4K0I3"/>
<evidence type="ECO:0000256" key="5">
    <source>
        <dbReference type="SAM" id="MobiDB-lite"/>
    </source>
</evidence>
<dbReference type="InterPro" id="IPR036188">
    <property type="entry name" value="FAD/NAD-bd_sf"/>
</dbReference>
<dbReference type="GO" id="GO:0005737">
    <property type="term" value="C:cytoplasm"/>
    <property type="evidence" value="ECO:0007669"/>
    <property type="project" value="TreeGrafter"/>
</dbReference>
<dbReference type="EMBL" id="ML986723">
    <property type="protein sequence ID" value="KAF2259067.1"/>
    <property type="molecule type" value="Genomic_DNA"/>
</dbReference>
<comment type="similarity">
    <text evidence="1">Belongs to the FAD-dependent oxidoreductase family.</text>
</comment>
<dbReference type="SUPFAM" id="SSF51905">
    <property type="entry name" value="FAD/NAD(P)-binding domain"/>
    <property type="match status" value="1"/>
</dbReference>
<accession>A0A9P4K0I3</accession>
<evidence type="ECO:0000256" key="4">
    <source>
        <dbReference type="ARBA" id="ARBA00023002"/>
    </source>
</evidence>
<dbReference type="PANTHER" id="PTHR43735:SF3">
    <property type="entry name" value="FERROPTOSIS SUPPRESSOR PROTEIN 1"/>
    <property type="match status" value="1"/>
</dbReference>
<dbReference type="Proteomes" id="UP000800093">
    <property type="component" value="Unassembled WGS sequence"/>
</dbReference>
<evidence type="ECO:0000256" key="3">
    <source>
        <dbReference type="ARBA" id="ARBA00022827"/>
    </source>
</evidence>
<feature type="domain" description="FAD/NAD(P)-binding" evidence="6">
    <location>
        <begin position="6"/>
        <end position="308"/>
    </location>
</feature>
<evidence type="ECO:0000313" key="7">
    <source>
        <dbReference type="EMBL" id="KAF2259067.1"/>
    </source>
</evidence>
<protein>
    <submittedName>
        <fullName evidence="7">FAD/NAD(P)-binding domain-containing protein</fullName>
    </submittedName>
</protein>
<proteinExistence type="inferred from homology"/>
<keyword evidence="4" id="KW-0560">Oxidoreductase</keyword>
<dbReference type="GO" id="GO:0050660">
    <property type="term" value="F:flavin adenine dinucleotide binding"/>
    <property type="evidence" value="ECO:0007669"/>
    <property type="project" value="TreeGrafter"/>
</dbReference>
<comment type="caution">
    <text evidence="7">The sequence shown here is derived from an EMBL/GenBank/DDBJ whole genome shotgun (WGS) entry which is preliminary data.</text>
</comment>
<dbReference type="OrthoDB" id="202203at2759"/>
<organism evidence="7 8">
    <name type="scientific">Lojkania enalia</name>
    <dbReference type="NCBI Taxonomy" id="147567"/>
    <lineage>
        <taxon>Eukaryota</taxon>
        <taxon>Fungi</taxon>
        <taxon>Dikarya</taxon>
        <taxon>Ascomycota</taxon>
        <taxon>Pezizomycotina</taxon>
        <taxon>Dothideomycetes</taxon>
        <taxon>Pleosporomycetidae</taxon>
        <taxon>Pleosporales</taxon>
        <taxon>Pleosporales incertae sedis</taxon>
        <taxon>Lojkania</taxon>
    </lineage>
</organism>
<keyword evidence="3" id="KW-0274">FAD</keyword>
<dbReference type="InterPro" id="IPR023753">
    <property type="entry name" value="FAD/NAD-binding_dom"/>
</dbReference>
<dbReference type="Gene3D" id="3.50.50.100">
    <property type="match status" value="1"/>
</dbReference>
<dbReference type="PANTHER" id="PTHR43735">
    <property type="entry name" value="APOPTOSIS-INDUCING FACTOR 1"/>
    <property type="match status" value="1"/>
</dbReference>
<gene>
    <name evidence="7" type="ORF">CC78DRAFT_84512</name>
</gene>
<feature type="region of interest" description="Disordered" evidence="5">
    <location>
        <begin position="403"/>
        <end position="424"/>
    </location>
</feature>
<name>A0A9P4K0I3_9PLEO</name>
<evidence type="ECO:0000256" key="1">
    <source>
        <dbReference type="ARBA" id="ARBA00006442"/>
    </source>
</evidence>
<dbReference type="PRINTS" id="PR00368">
    <property type="entry name" value="FADPNR"/>
</dbReference>
<sequence length="424" mass="45275">MSTQTILILGGSIAGLGAAHYALKHTIPQLPKKDGTTYTVTLVNPSKDFFWRIASPRAAVNKQLMPSAKIFYPIEPAFKHYPKGSFTFIQGTATHVDAAGQTVSITTSSGEQQTIPYTALIIATGMTTASPLFTQTTSASDLTSAYDEFQKSLPNAKTIVIGGAGPVAVETAGEIAEFLNGKPGFMASGPKNPKAKVTIISAEKKMLPVLREAISKQAEKFLKRLGADVVYSTKVVSTTQGESGKTVVQLSDGKTLEPDIYIDATGVRPNTSFLPKEWLDSRNKVQTNPKTLRVDIAGPKIYAIGDVGSYTRGGAIDIGDALPVALTNLKIDLTAEITGKPATQERHYKANLAESQICPIGTSKGVGAFNGNKMPSILIWMIKSRDYLVGQLAQATVDGKTWEKESKWKPEPISQAQKVGLSSG</sequence>
<keyword evidence="2" id="KW-0285">Flavoprotein</keyword>
<reference evidence="8" key="1">
    <citation type="journal article" date="2020" name="Stud. Mycol.">
        <title>101 Dothideomycetes genomes: A test case for predicting lifestyles and emergence of pathogens.</title>
        <authorList>
            <person name="Haridas S."/>
            <person name="Albert R."/>
            <person name="Binder M."/>
            <person name="Bloem J."/>
            <person name="LaButti K."/>
            <person name="Salamov A."/>
            <person name="Andreopoulos B."/>
            <person name="Baker S."/>
            <person name="Barry K."/>
            <person name="Bills G."/>
            <person name="Bluhm B."/>
            <person name="Cannon C."/>
            <person name="Castanera R."/>
            <person name="Culley D."/>
            <person name="Daum C."/>
            <person name="Ezra D."/>
            <person name="Gonzalez J."/>
            <person name="Henrissat B."/>
            <person name="Kuo A."/>
            <person name="Liang C."/>
            <person name="Lipzen A."/>
            <person name="Lutzoni F."/>
            <person name="Magnuson J."/>
            <person name="Mondo S."/>
            <person name="Nolan M."/>
            <person name="Ohm R."/>
            <person name="Pangilinan J."/>
            <person name="Park H.-J."/>
            <person name="Ramirez L."/>
            <person name="Alfaro M."/>
            <person name="Sun H."/>
            <person name="Tritt A."/>
            <person name="Yoshinaga Y."/>
            <person name="Zwiers L.-H."/>
            <person name="Turgeon B."/>
            <person name="Goodwin S."/>
            <person name="Spatafora J."/>
            <person name="Crous P."/>
            <person name="Grigoriev I."/>
        </authorList>
    </citation>
    <scope>NUCLEOTIDE SEQUENCE [LARGE SCALE GENOMIC DNA]</scope>
    <source>
        <strain evidence="8">CBS 304.66</strain>
    </source>
</reference>
<dbReference type="PRINTS" id="PR00411">
    <property type="entry name" value="PNDRDTASEI"/>
</dbReference>